<dbReference type="InterPro" id="IPR052708">
    <property type="entry name" value="PxpC"/>
</dbReference>
<reference evidence="5 8" key="1">
    <citation type="submission" date="2015-06" db="EMBL/GenBank/DDBJ databases">
        <title>Genome sequence of Pseudoalteromonas carrageenovora.</title>
        <authorList>
            <person name="Xie B.-B."/>
            <person name="Rong J.-C."/>
            <person name="Qin Q.-L."/>
            <person name="Zhang Y.-Z."/>
        </authorList>
    </citation>
    <scope>NUCLEOTIDE SEQUENCE [LARGE SCALE GENOMIC DNA]</scope>
    <source>
        <strain evidence="5 8">IAM 12662</strain>
    </source>
</reference>
<dbReference type="SUPFAM" id="SSF50891">
    <property type="entry name" value="Cyclophilin-like"/>
    <property type="match status" value="1"/>
</dbReference>
<keyword evidence="1" id="KW-0547">Nucleotide-binding</keyword>
<dbReference type="RefSeq" id="WP_104642597.1">
    <property type="nucleotide sequence ID" value="NZ_AQGW01000020.1"/>
</dbReference>
<organism evidence="6 7">
    <name type="scientific">Pseudoalteromonas carrageenovora IAM 12662</name>
    <dbReference type="NCBI Taxonomy" id="1314868"/>
    <lineage>
        <taxon>Bacteria</taxon>
        <taxon>Pseudomonadati</taxon>
        <taxon>Pseudomonadota</taxon>
        <taxon>Gammaproteobacteria</taxon>
        <taxon>Alteromonadales</taxon>
        <taxon>Pseudoalteromonadaceae</taxon>
        <taxon>Pseudoalteromonas</taxon>
    </lineage>
</organism>
<sequence>MIKVIKPGVQLSVQDLGRTGYRHLGVSKTGSLDPYSQIIANRLINNNDNDAVLEITVGLCELTFLCSTEIALHGADLQASIDGEPIYPGWSYNVKANQTMCFNTGRAGLRAYLAVKGGIKTPLIMESRATDLNACFGGLNGNALSAGDILPIDEYINNDFKQTGALTPAKRQIIRVHSSPHSNTLGQEITDTFVNTRFKVSHNSNRMGVRLENAANSLKHTHSLPSIGVSPGSIQLPPNGEPIVLLNDAQTTGGYPLLGTVIEADLHQFAQFRPGDSVKFEYVTIEDAAKAQRKLNGHLEQLKIALKYKR</sequence>
<keyword evidence="3" id="KW-0067">ATP-binding</keyword>
<dbReference type="AlphaFoldDB" id="A0A2K4X918"/>
<evidence type="ECO:0000256" key="1">
    <source>
        <dbReference type="ARBA" id="ARBA00022741"/>
    </source>
</evidence>
<dbReference type="Proteomes" id="UP000238288">
    <property type="component" value="Chromosome PCAR9a"/>
</dbReference>
<keyword evidence="2 6" id="KW-0378">Hydrolase</keyword>
<dbReference type="Proteomes" id="UP000615003">
    <property type="component" value="Unassembled WGS sequence"/>
</dbReference>
<feature type="domain" description="Carboxyltransferase" evidence="4">
    <location>
        <begin position="23"/>
        <end position="299"/>
    </location>
</feature>
<dbReference type="GO" id="GO:0005524">
    <property type="term" value="F:ATP binding"/>
    <property type="evidence" value="ECO:0007669"/>
    <property type="project" value="UniProtKB-KW"/>
</dbReference>
<dbReference type="PANTHER" id="PTHR43309:SF3">
    <property type="entry name" value="5-OXOPROLINASE SUBUNIT C"/>
    <property type="match status" value="1"/>
</dbReference>
<evidence type="ECO:0000256" key="3">
    <source>
        <dbReference type="ARBA" id="ARBA00022840"/>
    </source>
</evidence>
<dbReference type="PANTHER" id="PTHR43309">
    <property type="entry name" value="5-OXOPROLINASE SUBUNIT C"/>
    <property type="match status" value="1"/>
</dbReference>
<proteinExistence type="predicted"/>
<dbReference type="Gene3D" id="2.40.100.10">
    <property type="entry name" value="Cyclophilin-like"/>
    <property type="match status" value="1"/>
</dbReference>
<gene>
    <name evidence="6" type="ORF">PCAR9_A21274</name>
    <name evidence="5" type="ORF">PCARR_a1457</name>
</gene>
<dbReference type="SMART" id="SM00797">
    <property type="entry name" value="AHS2"/>
    <property type="match status" value="1"/>
</dbReference>
<dbReference type="GO" id="GO:0016787">
    <property type="term" value="F:hydrolase activity"/>
    <property type="evidence" value="ECO:0007669"/>
    <property type="project" value="UniProtKB-KW"/>
</dbReference>
<dbReference type="InterPro" id="IPR029000">
    <property type="entry name" value="Cyclophilin-like_dom_sf"/>
</dbReference>
<dbReference type="InterPro" id="IPR003778">
    <property type="entry name" value="CT_A_B"/>
</dbReference>
<evidence type="ECO:0000313" key="8">
    <source>
        <dbReference type="Proteomes" id="UP000615003"/>
    </source>
</evidence>
<evidence type="ECO:0000313" key="6">
    <source>
        <dbReference type="EMBL" id="SOU40821.1"/>
    </source>
</evidence>
<reference evidence="6 7" key="2">
    <citation type="submission" date="2017-11" db="EMBL/GenBank/DDBJ databases">
        <authorList>
            <person name="Han C.G."/>
        </authorList>
    </citation>
    <scope>NUCLEOTIDE SEQUENCE [LARGE SCALE GENOMIC DNA]</scope>
    <source>
        <strain evidence="7">ATCC 43555</strain>
        <strain evidence="6">ATCC43555</strain>
    </source>
</reference>
<dbReference type="GeneID" id="93663481"/>
<evidence type="ECO:0000313" key="7">
    <source>
        <dbReference type="Proteomes" id="UP000238288"/>
    </source>
</evidence>
<evidence type="ECO:0000313" key="5">
    <source>
        <dbReference type="EMBL" id="MBE0383159.1"/>
    </source>
</evidence>
<evidence type="ECO:0000256" key="2">
    <source>
        <dbReference type="ARBA" id="ARBA00022801"/>
    </source>
</evidence>
<keyword evidence="8" id="KW-1185">Reference proteome</keyword>
<dbReference type="Pfam" id="PF02626">
    <property type="entry name" value="CT_A_B"/>
    <property type="match status" value="1"/>
</dbReference>
<name>A0A2K4X918_PSEVC</name>
<dbReference type="EMBL" id="AQGW01000020">
    <property type="protein sequence ID" value="MBE0383159.1"/>
    <property type="molecule type" value="Genomic_DNA"/>
</dbReference>
<dbReference type="EMBL" id="LT965928">
    <property type="protein sequence ID" value="SOU40821.1"/>
    <property type="molecule type" value="Genomic_DNA"/>
</dbReference>
<evidence type="ECO:0000259" key="4">
    <source>
        <dbReference type="SMART" id="SM00797"/>
    </source>
</evidence>
<dbReference type="OrthoDB" id="9768696at2"/>
<dbReference type="NCBIfam" id="TIGR00724">
    <property type="entry name" value="urea_amlyse_rel"/>
    <property type="match status" value="1"/>
</dbReference>
<protein>
    <submittedName>
        <fullName evidence="6">Allophanate hydrolase</fullName>
    </submittedName>
</protein>
<accession>A0A2K4X918</accession>